<feature type="binding site" evidence="12 15">
    <location>
        <position position="314"/>
    </location>
    <ligand>
        <name>Mg(2+)</name>
        <dbReference type="ChEBI" id="CHEBI:18420"/>
    </ligand>
</feature>
<evidence type="ECO:0000256" key="9">
    <source>
        <dbReference type="ARBA" id="ARBA00023152"/>
    </source>
</evidence>
<evidence type="ECO:0000256" key="10">
    <source>
        <dbReference type="ARBA" id="ARBA00023239"/>
    </source>
</evidence>
<dbReference type="SUPFAM" id="SSF51604">
    <property type="entry name" value="Enolase C-terminal domain-like"/>
    <property type="match status" value="1"/>
</dbReference>
<gene>
    <name evidence="12 18" type="primary">eno</name>
    <name evidence="18" type="ORF">P9850_11655</name>
</gene>
<dbReference type="SMART" id="SM01192">
    <property type="entry name" value="Enolase_C"/>
    <property type="match status" value="1"/>
</dbReference>
<name>A0ABD5IW04_9BACL</name>
<feature type="binding site" evidence="12">
    <location>
        <position position="163"/>
    </location>
    <ligand>
        <name>(2R)-2-phosphoglycerate</name>
        <dbReference type="ChEBI" id="CHEBI:58289"/>
    </ligand>
</feature>
<dbReference type="InterPro" id="IPR036849">
    <property type="entry name" value="Enolase-like_C_sf"/>
</dbReference>
<dbReference type="NCBIfam" id="TIGR01060">
    <property type="entry name" value="eno"/>
    <property type="match status" value="1"/>
</dbReference>
<dbReference type="InterPro" id="IPR020811">
    <property type="entry name" value="Enolase_N"/>
</dbReference>
<dbReference type="GO" id="GO:0009986">
    <property type="term" value="C:cell surface"/>
    <property type="evidence" value="ECO:0007669"/>
    <property type="project" value="UniProtKB-SubCell"/>
</dbReference>
<dbReference type="GO" id="GO:0005737">
    <property type="term" value="C:cytoplasm"/>
    <property type="evidence" value="ECO:0007669"/>
    <property type="project" value="UniProtKB-SubCell"/>
</dbReference>
<dbReference type="InterPro" id="IPR029017">
    <property type="entry name" value="Enolase-like_N"/>
</dbReference>
<feature type="binding site" evidence="12">
    <location>
        <position position="368"/>
    </location>
    <ligand>
        <name>(2R)-2-phosphoglycerate</name>
        <dbReference type="ChEBI" id="CHEBI:58289"/>
    </ligand>
</feature>
<dbReference type="EC" id="4.2.1.11" evidence="3 12"/>
<feature type="binding site" evidence="12 15">
    <location>
        <position position="242"/>
    </location>
    <ligand>
        <name>Mg(2+)</name>
        <dbReference type="ChEBI" id="CHEBI:18420"/>
    </ligand>
</feature>
<feature type="binding site" evidence="14">
    <location>
        <begin position="366"/>
        <end position="369"/>
    </location>
    <ligand>
        <name>substrate</name>
    </ligand>
</feature>
<dbReference type="Gene3D" id="3.30.390.10">
    <property type="entry name" value="Enolase-like, N-terminal domain"/>
    <property type="match status" value="1"/>
</dbReference>
<comment type="catalytic activity">
    <reaction evidence="11">
        <text>(2R)-2-phosphoglycerate = phosphoenolpyruvate + H2O</text>
        <dbReference type="Rhea" id="RHEA:10164"/>
        <dbReference type="ChEBI" id="CHEBI:15377"/>
        <dbReference type="ChEBI" id="CHEBI:58289"/>
        <dbReference type="ChEBI" id="CHEBI:58702"/>
        <dbReference type="EC" id="4.2.1.11"/>
    </reaction>
    <physiologicalReaction direction="left-to-right" evidence="11">
        <dbReference type="Rhea" id="RHEA:10165"/>
    </physiologicalReaction>
</comment>
<feature type="binding site" evidence="14">
    <location>
        <position position="164"/>
    </location>
    <ligand>
        <name>substrate</name>
    </ligand>
</feature>
<comment type="similarity">
    <text evidence="2 12">Belongs to the enolase family.</text>
</comment>
<evidence type="ECO:0000256" key="7">
    <source>
        <dbReference type="ARBA" id="ARBA00022723"/>
    </source>
</evidence>
<evidence type="ECO:0000256" key="13">
    <source>
        <dbReference type="PIRSR" id="PIRSR001400-1"/>
    </source>
</evidence>
<evidence type="ECO:0000256" key="3">
    <source>
        <dbReference type="ARBA" id="ARBA00012058"/>
    </source>
</evidence>
<dbReference type="InterPro" id="IPR020809">
    <property type="entry name" value="Enolase_CS"/>
</dbReference>
<dbReference type="PIRSF" id="PIRSF001400">
    <property type="entry name" value="Enolase"/>
    <property type="match status" value="1"/>
</dbReference>
<protein>
    <recommendedName>
        <fullName evidence="4 12">Enolase</fullName>
        <ecNumber evidence="3 12">4.2.1.11</ecNumber>
    </recommendedName>
    <alternativeName>
        <fullName evidence="12">2-phospho-D-glycerate hydro-lyase</fullName>
    </alternativeName>
    <alternativeName>
        <fullName evidence="12">2-phosphoglycerate dehydratase</fullName>
    </alternativeName>
</protein>
<feature type="binding site" evidence="14">
    <location>
        <position position="390"/>
    </location>
    <ligand>
        <name>substrate</name>
    </ligand>
</feature>
<dbReference type="Pfam" id="PF00113">
    <property type="entry name" value="Enolase_C"/>
    <property type="match status" value="1"/>
</dbReference>
<dbReference type="InterPro" id="IPR000941">
    <property type="entry name" value="Enolase"/>
</dbReference>
<feature type="binding site" evidence="14">
    <location>
        <position position="287"/>
    </location>
    <ligand>
        <name>substrate</name>
    </ligand>
</feature>
<organism evidence="18 19">
    <name type="scientific">Anoxybacteroides rupiense</name>
    <dbReference type="NCBI Taxonomy" id="311460"/>
    <lineage>
        <taxon>Bacteria</taxon>
        <taxon>Bacillati</taxon>
        <taxon>Bacillota</taxon>
        <taxon>Bacilli</taxon>
        <taxon>Bacillales</taxon>
        <taxon>Anoxybacillaceae</taxon>
        <taxon>Anoxybacteroides</taxon>
    </lineage>
</organism>
<dbReference type="SUPFAM" id="SSF54826">
    <property type="entry name" value="Enolase N-terminal domain-like"/>
    <property type="match status" value="1"/>
</dbReference>
<evidence type="ECO:0000256" key="5">
    <source>
        <dbReference type="ARBA" id="ARBA00022490"/>
    </source>
</evidence>
<feature type="binding site" evidence="12 15">
    <location>
        <position position="287"/>
    </location>
    <ligand>
        <name>Mg(2+)</name>
        <dbReference type="ChEBI" id="CHEBI:18420"/>
    </ligand>
</feature>
<evidence type="ECO:0000256" key="1">
    <source>
        <dbReference type="ARBA" id="ARBA00005031"/>
    </source>
</evidence>
<dbReference type="AlphaFoldDB" id="A0ABD5IW04"/>
<dbReference type="HAMAP" id="MF_00318">
    <property type="entry name" value="Enolase"/>
    <property type="match status" value="1"/>
</dbReference>
<comment type="function">
    <text evidence="12">Catalyzes the reversible conversion of 2-phosphoglycerate (2-PG) into phosphoenolpyruvate (PEP). It is essential for the degradation of carbohydrates via glycolysis.</text>
</comment>
<proteinExistence type="inferred from homology"/>
<dbReference type="GO" id="GO:0000287">
    <property type="term" value="F:magnesium ion binding"/>
    <property type="evidence" value="ECO:0007669"/>
    <property type="project" value="UniProtKB-UniRule"/>
</dbReference>
<dbReference type="PROSITE" id="PS00164">
    <property type="entry name" value="ENOLASE"/>
    <property type="match status" value="1"/>
</dbReference>
<evidence type="ECO:0000313" key="18">
    <source>
        <dbReference type="EMBL" id="MED5052505.1"/>
    </source>
</evidence>
<evidence type="ECO:0000313" key="19">
    <source>
        <dbReference type="Proteomes" id="UP001339962"/>
    </source>
</evidence>
<dbReference type="GO" id="GO:0006096">
    <property type="term" value="P:glycolytic process"/>
    <property type="evidence" value="ECO:0007669"/>
    <property type="project" value="UniProtKB-UniRule"/>
</dbReference>
<keyword evidence="5 12" id="KW-0963">Cytoplasm</keyword>
<feature type="binding site" evidence="12">
    <location>
        <position position="369"/>
    </location>
    <ligand>
        <name>(2R)-2-phosphoglycerate</name>
        <dbReference type="ChEBI" id="CHEBI:58289"/>
    </ligand>
</feature>
<dbReference type="SMART" id="SM01193">
    <property type="entry name" value="Enolase_N"/>
    <property type="match status" value="1"/>
</dbReference>
<dbReference type="PANTHER" id="PTHR11902:SF1">
    <property type="entry name" value="ENOLASE"/>
    <property type="match status" value="1"/>
</dbReference>
<sequence>MSVIIDVYAREVLDSRGNPTIEVEVYTESGAFGRALVPSGASTGEYEAVELRDGDKNRYLGKGVLKAVENVNEIIAPAIIGFDVTDQVGIDQTLMELDGTENKGKLGANAILGVSMAVARAAADYLEVPLYQYLGGFNAKTLPVPMMNILNGGAHADNNVDIQEFMIMPVGAPNFREALRMGAEIFHSLKAVLKAKGYNTAVGDEGGFAPNLKSNEEALQTIIEAIEKAGYQPGQEVMLAMDVASSELYNKQDGKYHLEGEGVIKTSAEMVAWYEELVSKYPIISIEDGLDENDWAGHKLLTERLGKKVQLVGDDLFVTNTKKLAQGIEQGVGNAILIKVNQIGTLTETFDAIEMAKRAGYTAVISHRSGETEDSTIADIAVATNAGQIKTGAPSRTDRVAKYNQLLRIEDQLGETAVYQGMKSFYNLKK</sequence>
<reference evidence="18 19" key="1">
    <citation type="submission" date="2023-03" db="EMBL/GenBank/DDBJ databases">
        <title>Bacillus Genome Sequencing.</title>
        <authorList>
            <person name="Dunlap C."/>
        </authorList>
    </citation>
    <scope>NUCLEOTIDE SEQUENCE [LARGE SCALE GENOMIC DNA]</scope>
    <source>
        <strain evidence="18 19">NRS-38</strain>
    </source>
</reference>
<evidence type="ECO:0000256" key="6">
    <source>
        <dbReference type="ARBA" id="ARBA00022525"/>
    </source>
</evidence>
<feature type="binding site" evidence="14">
    <location>
        <position position="314"/>
    </location>
    <ligand>
        <name>substrate</name>
    </ligand>
</feature>
<dbReference type="CDD" id="cd03313">
    <property type="entry name" value="enolase"/>
    <property type="match status" value="1"/>
</dbReference>
<comment type="pathway">
    <text evidence="1 12">Carbohydrate degradation; glycolysis; pyruvate from D-glyceraldehyde 3-phosphate: step 4/5.</text>
</comment>
<keyword evidence="7 12" id="KW-0479">Metal-binding</keyword>
<comment type="cofactor">
    <cofactor evidence="12">
        <name>Mg(2+)</name>
        <dbReference type="ChEBI" id="CHEBI:18420"/>
    </cofactor>
    <text evidence="12">Binds a second Mg(2+) ion via substrate during catalysis.</text>
</comment>
<keyword evidence="6 12" id="KW-0964">Secreted</keyword>
<dbReference type="FunFam" id="3.30.390.10:FF:000001">
    <property type="entry name" value="Enolase"/>
    <property type="match status" value="1"/>
</dbReference>
<evidence type="ECO:0000256" key="4">
    <source>
        <dbReference type="ARBA" id="ARBA00017068"/>
    </source>
</evidence>
<feature type="active site" description="Proton acceptor" evidence="12 13">
    <location>
        <position position="339"/>
    </location>
</feature>
<dbReference type="InterPro" id="IPR020810">
    <property type="entry name" value="Enolase_C"/>
</dbReference>
<dbReference type="FunFam" id="3.20.20.120:FF:000001">
    <property type="entry name" value="Enolase"/>
    <property type="match status" value="1"/>
</dbReference>
<dbReference type="PANTHER" id="PTHR11902">
    <property type="entry name" value="ENOLASE"/>
    <property type="match status" value="1"/>
</dbReference>
<feature type="domain" description="Enolase N-terminal" evidence="17">
    <location>
        <begin position="4"/>
        <end position="134"/>
    </location>
</feature>
<evidence type="ECO:0000256" key="15">
    <source>
        <dbReference type="PIRSR" id="PIRSR001400-3"/>
    </source>
</evidence>
<dbReference type="SFLD" id="SFLDF00002">
    <property type="entry name" value="enolase"/>
    <property type="match status" value="1"/>
</dbReference>
<evidence type="ECO:0000259" key="16">
    <source>
        <dbReference type="SMART" id="SM01192"/>
    </source>
</evidence>
<dbReference type="PRINTS" id="PR00148">
    <property type="entry name" value="ENOLASE"/>
</dbReference>
<dbReference type="SFLD" id="SFLDG00178">
    <property type="entry name" value="enolase"/>
    <property type="match status" value="1"/>
</dbReference>
<evidence type="ECO:0000256" key="11">
    <source>
        <dbReference type="ARBA" id="ARBA00048951"/>
    </source>
</evidence>
<evidence type="ECO:0000256" key="2">
    <source>
        <dbReference type="ARBA" id="ARBA00009604"/>
    </source>
</evidence>
<feature type="active site" description="Proton donor" evidence="12 13">
    <location>
        <position position="205"/>
    </location>
</feature>
<feature type="domain" description="Enolase C-terminal TIM barrel" evidence="16">
    <location>
        <begin position="139"/>
        <end position="427"/>
    </location>
</feature>
<keyword evidence="8 12" id="KW-0460">Magnesium</keyword>
<dbReference type="GO" id="GO:0004634">
    <property type="term" value="F:phosphopyruvate hydratase activity"/>
    <property type="evidence" value="ECO:0007669"/>
    <property type="project" value="UniProtKB-UniRule"/>
</dbReference>
<dbReference type="SFLD" id="SFLDS00001">
    <property type="entry name" value="Enolase"/>
    <property type="match status" value="1"/>
</dbReference>
<feature type="binding site" evidence="12">
    <location>
        <position position="339"/>
    </location>
    <ligand>
        <name>(2R)-2-phosphoglycerate</name>
        <dbReference type="ChEBI" id="CHEBI:58289"/>
    </ligand>
</feature>
<feature type="binding site" evidence="12">
    <location>
        <position position="390"/>
    </location>
    <ligand>
        <name>(2R)-2-phosphoglycerate</name>
        <dbReference type="ChEBI" id="CHEBI:58289"/>
    </ligand>
</feature>
<dbReference type="Gene3D" id="3.20.20.120">
    <property type="entry name" value="Enolase-like C-terminal domain"/>
    <property type="match status" value="1"/>
</dbReference>
<evidence type="ECO:0000256" key="14">
    <source>
        <dbReference type="PIRSR" id="PIRSR001400-2"/>
    </source>
</evidence>
<dbReference type="GO" id="GO:0005576">
    <property type="term" value="C:extracellular region"/>
    <property type="evidence" value="ECO:0007669"/>
    <property type="project" value="UniProtKB-SubCell"/>
</dbReference>
<dbReference type="RefSeq" id="WP_328218695.1">
    <property type="nucleotide sequence ID" value="NZ_JARTLI010000023.1"/>
</dbReference>
<accession>A0ABD5IW04</accession>
<evidence type="ECO:0000256" key="12">
    <source>
        <dbReference type="HAMAP-Rule" id="MF_00318"/>
    </source>
</evidence>
<comment type="caution">
    <text evidence="18">The sequence shown here is derived from an EMBL/GenBank/DDBJ whole genome shotgun (WGS) entry which is preliminary data.</text>
</comment>
<dbReference type="Proteomes" id="UP001339962">
    <property type="component" value="Unassembled WGS sequence"/>
</dbReference>
<dbReference type="EMBL" id="JARTLI010000023">
    <property type="protein sequence ID" value="MED5052505.1"/>
    <property type="molecule type" value="Genomic_DNA"/>
</dbReference>
<evidence type="ECO:0000259" key="17">
    <source>
        <dbReference type="SMART" id="SM01193"/>
    </source>
</evidence>
<feature type="binding site" evidence="14">
    <location>
        <position position="155"/>
    </location>
    <ligand>
        <name>substrate</name>
    </ligand>
</feature>
<comment type="cofactor">
    <cofactor evidence="15">
        <name>Mg(2+)</name>
        <dbReference type="ChEBI" id="CHEBI:18420"/>
    </cofactor>
    <text evidence="15">Mg(2+) is required for catalysis and for stabilizing the dimer.</text>
</comment>
<keyword evidence="10 12" id="KW-0456">Lyase</keyword>
<keyword evidence="9 12" id="KW-0324">Glycolysis</keyword>
<evidence type="ECO:0000256" key="8">
    <source>
        <dbReference type="ARBA" id="ARBA00022842"/>
    </source>
</evidence>
<dbReference type="Pfam" id="PF03952">
    <property type="entry name" value="Enolase_N"/>
    <property type="match status" value="1"/>
</dbReference>
<comment type="subcellular location">
    <subcellularLocation>
        <location evidence="12">Cytoplasm</location>
    </subcellularLocation>
    <subcellularLocation>
        <location evidence="12">Secreted</location>
    </subcellularLocation>
    <subcellularLocation>
        <location evidence="12">Cell surface</location>
    </subcellularLocation>
    <text evidence="12">Fractions of enolase are present in both the cytoplasm and on the cell surface.</text>
</comment>